<accession>A0A7C5EPX1</accession>
<organism evidence="1">
    <name type="scientific">Desulfobacca acetoxidans</name>
    <dbReference type="NCBI Taxonomy" id="60893"/>
    <lineage>
        <taxon>Bacteria</taxon>
        <taxon>Pseudomonadati</taxon>
        <taxon>Thermodesulfobacteriota</taxon>
        <taxon>Desulfobaccia</taxon>
        <taxon>Desulfobaccales</taxon>
        <taxon>Desulfobaccaceae</taxon>
        <taxon>Desulfobacca</taxon>
    </lineage>
</organism>
<dbReference type="AlphaFoldDB" id="A0A7C5EPX1"/>
<evidence type="ECO:0000313" key="1">
    <source>
        <dbReference type="EMBL" id="HGZ11023.1"/>
    </source>
</evidence>
<dbReference type="Gene3D" id="3.30.420.40">
    <property type="match status" value="1"/>
</dbReference>
<proteinExistence type="predicted"/>
<name>A0A7C5EPX1_9BACT</name>
<gene>
    <name evidence="1" type="ORF">ENW48_02240</name>
</gene>
<comment type="caution">
    <text evidence="1">The sequence shown here is derived from an EMBL/GenBank/DDBJ whole genome shotgun (WGS) entry which is preliminary data.</text>
</comment>
<dbReference type="EMBL" id="DTKJ01000016">
    <property type="protein sequence ID" value="HGZ11023.1"/>
    <property type="molecule type" value="Genomic_DNA"/>
</dbReference>
<protein>
    <submittedName>
        <fullName evidence="1">Uncharacterized protein</fullName>
    </submittedName>
</protein>
<reference evidence="1" key="1">
    <citation type="journal article" date="2020" name="mSystems">
        <title>Genome- and Community-Level Interaction Insights into Carbon Utilization and Element Cycling Functions of Hydrothermarchaeota in Hydrothermal Sediment.</title>
        <authorList>
            <person name="Zhou Z."/>
            <person name="Liu Y."/>
            <person name="Xu W."/>
            <person name="Pan J."/>
            <person name="Luo Z.H."/>
            <person name="Li M."/>
        </authorList>
    </citation>
    <scope>NUCLEOTIDE SEQUENCE [LARGE SCALE GENOMIC DNA]</scope>
    <source>
        <strain evidence="1">SpSt-853</strain>
    </source>
</reference>
<sequence>MKRYFDLGMDIGSVSVKLVVMAETGEVLREEYRSHQGEPYRAALALLEEVGREFPLAYCRLRPSPVWGGKSWQRSWMPLW</sequence>